<keyword evidence="1" id="KW-0963">Cytoplasm</keyword>
<dbReference type="Pfam" id="PF10255">
    <property type="entry name" value="Paf67"/>
    <property type="match status" value="1"/>
</dbReference>
<evidence type="ECO:0000256" key="3">
    <source>
        <dbReference type="ARBA" id="ARBA00022917"/>
    </source>
</evidence>
<dbReference type="InterPro" id="IPR019382">
    <property type="entry name" value="eIF3l"/>
</dbReference>
<dbReference type="GO" id="GO:0005852">
    <property type="term" value="C:eukaryotic translation initiation factor 3 complex"/>
    <property type="evidence" value="ECO:0007669"/>
    <property type="project" value="InterPro"/>
</dbReference>
<gene>
    <name evidence="4" type="ORF">MKW94_025748</name>
</gene>
<sequence length="100" mass="11504">MGKLASYMEADEPTLRSILMTYTHKTHAVSVHGKIISNADVDFYIDDDMIHVVETKPAKRYGDYFMRQIVKLEEMIPDVDKIEITSLCLDRCSSSDQKFL</sequence>
<evidence type="ECO:0000313" key="4">
    <source>
        <dbReference type="EMBL" id="MCL7022419.1"/>
    </source>
</evidence>
<evidence type="ECO:0000256" key="2">
    <source>
        <dbReference type="ARBA" id="ARBA00022540"/>
    </source>
</evidence>
<keyword evidence="2" id="KW-0396">Initiation factor</keyword>
<dbReference type="PANTHER" id="PTHR13242:SF0">
    <property type="entry name" value="EUKARYOTIC TRANSLATION INITIATION FACTOR 3 SUBUNIT L"/>
    <property type="match status" value="1"/>
</dbReference>
<protein>
    <submittedName>
        <fullName evidence="4">Uncharacterized protein</fullName>
    </submittedName>
</protein>
<dbReference type="PANTHER" id="PTHR13242">
    <property type="entry name" value="EUKARYOTIC TRANSLATION INITIATION FACTOR 3"/>
    <property type="match status" value="1"/>
</dbReference>
<reference evidence="4" key="1">
    <citation type="submission" date="2022-03" db="EMBL/GenBank/DDBJ databases">
        <title>A functionally conserved STORR gene fusion in Papaver species that diverged 16.8 million years ago.</title>
        <authorList>
            <person name="Catania T."/>
        </authorList>
    </citation>
    <scope>NUCLEOTIDE SEQUENCE</scope>
    <source>
        <strain evidence="4">S-191538</strain>
    </source>
</reference>
<evidence type="ECO:0000313" key="5">
    <source>
        <dbReference type="Proteomes" id="UP001177140"/>
    </source>
</evidence>
<keyword evidence="5" id="KW-1185">Reference proteome</keyword>
<name>A0AA41RLI2_PAPNU</name>
<accession>A0AA41RLI2</accession>
<comment type="caution">
    <text evidence="4">The sequence shown here is derived from an EMBL/GenBank/DDBJ whole genome shotgun (WGS) entry which is preliminary data.</text>
</comment>
<proteinExistence type="predicted"/>
<dbReference type="GO" id="GO:0003743">
    <property type="term" value="F:translation initiation factor activity"/>
    <property type="evidence" value="ECO:0007669"/>
    <property type="project" value="UniProtKB-KW"/>
</dbReference>
<evidence type="ECO:0000256" key="1">
    <source>
        <dbReference type="ARBA" id="ARBA00022490"/>
    </source>
</evidence>
<dbReference type="AlphaFoldDB" id="A0AA41RLI2"/>
<keyword evidence="3" id="KW-0648">Protein biosynthesis</keyword>
<dbReference type="EMBL" id="JAJJMA010010875">
    <property type="protein sequence ID" value="MCL7022419.1"/>
    <property type="molecule type" value="Genomic_DNA"/>
</dbReference>
<organism evidence="4 5">
    <name type="scientific">Papaver nudicaule</name>
    <name type="common">Iceland poppy</name>
    <dbReference type="NCBI Taxonomy" id="74823"/>
    <lineage>
        <taxon>Eukaryota</taxon>
        <taxon>Viridiplantae</taxon>
        <taxon>Streptophyta</taxon>
        <taxon>Embryophyta</taxon>
        <taxon>Tracheophyta</taxon>
        <taxon>Spermatophyta</taxon>
        <taxon>Magnoliopsida</taxon>
        <taxon>Ranunculales</taxon>
        <taxon>Papaveraceae</taxon>
        <taxon>Papaveroideae</taxon>
        <taxon>Papaver</taxon>
    </lineage>
</organism>
<dbReference type="Proteomes" id="UP001177140">
    <property type="component" value="Unassembled WGS sequence"/>
</dbReference>